<dbReference type="Proteomes" id="UP001219355">
    <property type="component" value="Chromosome 1"/>
</dbReference>
<evidence type="ECO:0000313" key="3">
    <source>
        <dbReference type="EMBL" id="WEW55497.1"/>
    </source>
</evidence>
<organism evidence="3 4">
    <name type="scientific">Emydomyces testavorans</name>
    <dbReference type="NCBI Taxonomy" id="2070801"/>
    <lineage>
        <taxon>Eukaryota</taxon>
        <taxon>Fungi</taxon>
        <taxon>Dikarya</taxon>
        <taxon>Ascomycota</taxon>
        <taxon>Pezizomycotina</taxon>
        <taxon>Eurotiomycetes</taxon>
        <taxon>Eurotiomycetidae</taxon>
        <taxon>Onygenales</taxon>
        <taxon>Nannizziopsiaceae</taxon>
        <taxon>Emydomyces</taxon>
    </lineage>
</organism>
<comment type="similarity">
    <text evidence="1">Belongs to the polyketide transferase af380 family.</text>
</comment>
<sequence length="252" mass="27837">MGGVKEQTAGLHATKFVEEGFLILTFDTTYQCESHGKPRGLEDPNQQAEDARSAVTYLSMVSQVDPNHISTLGICTSRGSMPFAAQTDVRIKAVAILSAADVGALFHKDMKDTAMTCITEAKGDQPPDLPIVPDDPKNIPPDNPVLFREGSDYHHTPHTNHPQSTNQFPLQSYNLIINYSSYTFIDLISPHPLLMITESNTDSHYFSEDAIARAKEPKELFLVPDQTHVGLYDDLSISFPKLLDFMTKSLAS</sequence>
<dbReference type="SUPFAM" id="SSF53474">
    <property type="entry name" value="alpha/beta-Hydrolases"/>
    <property type="match status" value="1"/>
</dbReference>
<dbReference type="PANTHER" id="PTHR47751">
    <property type="entry name" value="SUPERFAMILY HYDROLASE, PUTATIVE (AFU_ORTHOLOGUE AFUA_2G16580)-RELATED"/>
    <property type="match status" value="1"/>
</dbReference>
<accession>A0AAF0IG54</accession>
<evidence type="ECO:0000313" key="4">
    <source>
        <dbReference type="Proteomes" id="UP001219355"/>
    </source>
</evidence>
<dbReference type="PANTHER" id="PTHR47751:SF1">
    <property type="entry name" value="SUPERFAMILY HYDROLASE, PUTATIVE (AFU_ORTHOLOGUE AFUA_2G16580)-RELATED"/>
    <property type="match status" value="1"/>
</dbReference>
<dbReference type="Gene3D" id="1.10.10.800">
    <property type="match status" value="1"/>
</dbReference>
<dbReference type="InterPro" id="IPR029058">
    <property type="entry name" value="AB_hydrolase_fold"/>
</dbReference>
<proteinExistence type="inferred from homology"/>
<keyword evidence="4" id="KW-1185">Reference proteome</keyword>
<feature type="region of interest" description="Disordered" evidence="2">
    <location>
        <begin position="147"/>
        <end position="166"/>
    </location>
</feature>
<evidence type="ECO:0000256" key="2">
    <source>
        <dbReference type="SAM" id="MobiDB-lite"/>
    </source>
</evidence>
<protein>
    <submittedName>
        <fullName evidence="3">Uncharacterized protein</fullName>
    </submittedName>
</protein>
<dbReference type="InterPro" id="IPR051411">
    <property type="entry name" value="Polyketide_trans_af380"/>
</dbReference>
<dbReference type="Gene3D" id="3.40.50.1820">
    <property type="entry name" value="alpha/beta hydrolase"/>
    <property type="match status" value="1"/>
</dbReference>
<dbReference type="EMBL" id="CP120627">
    <property type="protein sequence ID" value="WEW55497.1"/>
    <property type="molecule type" value="Genomic_DNA"/>
</dbReference>
<reference evidence="3" key="1">
    <citation type="submission" date="2023-03" db="EMBL/GenBank/DDBJ databases">
        <title>Emydomyces testavorans Genome Sequence.</title>
        <authorList>
            <person name="Hoyer L."/>
        </authorList>
    </citation>
    <scope>NUCLEOTIDE SEQUENCE</scope>
    <source>
        <strain evidence="3">16-2883</strain>
    </source>
</reference>
<evidence type="ECO:0000256" key="1">
    <source>
        <dbReference type="ARBA" id="ARBA00029464"/>
    </source>
</evidence>
<gene>
    <name evidence="3" type="ORF">PRK78_000928</name>
</gene>
<name>A0AAF0IG54_9EURO</name>
<dbReference type="AlphaFoldDB" id="A0AAF0IG54"/>